<evidence type="ECO:0000313" key="6">
    <source>
        <dbReference type="EMBL" id="BCX89390.1"/>
    </source>
</evidence>
<dbReference type="InterPro" id="IPR050669">
    <property type="entry name" value="Hemerythrin"/>
</dbReference>
<dbReference type="InterPro" id="IPR016131">
    <property type="entry name" value="Haemerythrin_Fe_BS"/>
</dbReference>
<dbReference type="Proteomes" id="UP001321450">
    <property type="component" value="Chromosome"/>
</dbReference>
<dbReference type="GO" id="GO:0005344">
    <property type="term" value="F:oxygen carrier activity"/>
    <property type="evidence" value="ECO:0007669"/>
    <property type="project" value="UniProtKB-KW"/>
</dbReference>
<keyword evidence="2" id="KW-0813">Transport</keyword>
<dbReference type="InterPro" id="IPR012827">
    <property type="entry name" value="Hemerythrin_metal-bd"/>
</dbReference>
<dbReference type="CDD" id="cd12107">
    <property type="entry name" value="Hemerythrin"/>
    <property type="match status" value="1"/>
</dbReference>
<dbReference type="AlphaFoldDB" id="A0AAU9C016"/>
<sequence>MAIITWTAEQFGTNVGIADQQHQQIFDLLNSLDDAVKAGDRDATGKYLDELINVVVEHFKTEEDLMQQHGYPDYAAHKEAHDKLVATCADLQKKFHAGEADVTSDVTAFVKDWLTAHIPNIDKPYGPFLNEKGVN</sequence>
<protein>
    <submittedName>
        <fullName evidence="6">Hemerythrin</fullName>
    </submittedName>
</protein>
<evidence type="ECO:0000256" key="2">
    <source>
        <dbReference type="ARBA" id="ARBA00022621"/>
    </source>
</evidence>
<dbReference type="PANTHER" id="PTHR37164">
    <property type="entry name" value="BACTERIOHEMERYTHRIN"/>
    <property type="match status" value="1"/>
</dbReference>
<dbReference type="Gene3D" id="1.20.120.50">
    <property type="entry name" value="Hemerythrin-like"/>
    <property type="match status" value="1"/>
</dbReference>
<evidence type="ECO:0000313" key="7">
    <source>
        <dbReference type="Proteomes" id="UP001321450"/>
    </source>
</evidence>
<dbReference type="RefSeq" id="WP_286291708.1">
    <property type="nucleotide sequence ID" value="NZ_AP024718.1"/>
</dbReference>
<keyword evidence="7" id="KW-1185">Reference proteome</keyword>
<proteinExistence type="inferred from homology"/>
<dbReference type="InterPro" id="IPR012312">
    <property type="entry name" value="Hemerythrin-like"/>
</dbReference>
<comment type="similarity">
    <text evidence="1">Belongs to the hemerythrin family.</text>
</comment>
<name>A0AAU9C016_9GAMM</name>
<dbReference type="Pfam" id="PF01814">
    <property type="entry name" value="Hemerythrin"/>
    <property type="match status" value="1"/>
</dbReference>
<dbReference type="PANTHER" id="PTHR37164:SF1">
    <property type="entry name" value="BACTERIOHEMERYTHRIN"/>
    <property type="match status" value="1"/>
</dbReference>
<dbReference type="GO" id="GO:0046872">
    <property type="term" value="F:metal ion binding"/>
    <property type="evidence" value="ECO:0007669"/>
    <property type="project" value="UniProtKB-KW"/>
</dbReference>
<dbReference type="InterPro" id="IPR035938">
    <property type="entry name" value="Hemerythrin-like_sf"/>
</dbReference>
<organism evidence="6 7">
    <name type="scientific">Methylomarinovum tepidoasis</name>
    <dbReference type="NCBI Taxonomy" id="2840183"/>
    <lineage>
        <taxon>Bacteria</taxon>
        <taxon>Pseudomonadati</taxon>
        <taxon>Pseudomonadota</taxon>
        <taxon>Gammaproteobacteria</taxon>
        <taxon>Methylococcales</taxon>
        <taxon>Methylothermaceae</taxon>
        <taxon>Methylomarinovum</taxon>
    </lineage>
</organism>
<evidence type="ECO:0000256" key="1">
    <source>
        <dbReference type="ARBA" id="ARBA00010587"/>
    </source>
</evidence>
<reference evidence="7" key="1">
    <citation type="journal article" date="2024" name="Int. J. Syst. Evol. Microbiol.">
        <title>Methylomarinovum tepidoasis sp. nov., a moderately thermophilic methanotroph of the family Methylothermaceae isolated from a deep-sea hydrothermal field.</title>
        <authorList>
            <person name="Hirayama H."/>
            <person name="Takaki Y."/>
            <person name="Abe M."/>
            <person name="Miyazaki M."/>
            <person name="Uematsu K."/>
            <person name="Matsui Y."/>
            <person name="Takai K."/>
        </authorList>
    </citation>
    <scope>NUCLEOTIDE SEQUENCE [LARGE SCALE GENOMIC DNA]</scope>
    <source>
        <strain evidence="7">IN45</strain>
    </source>
</reference>
<dbReference type="EMBL" id="AP024718">
    <property type="protein sequence ID" value="BCX89390.1"/>
    <property type="molecule type" value="Genomic_DNA"/>
</dbReference>
<gene>
    <name evidence="6" type="ORF">MIN45_P1762</name>
</gene>
<dbReference type="NCBIfam" id="TIGR02481">
    <property type="entry name" value="hemeryth_dom"/>
    <property type="match status" value="1"/>
</dbReference>
<dbReference type="SUPFAM" id="SSF47188">
    <property type="entry name" value="Hemerythrin-like"/>
    <property type="match status" value="1"/>
</dbReference>
<dbReference type="PROSITE" id="PS00550">
    <property type="entry name" value="HEMERYTHRINS"/>
    <property type="match status" value="1"/>
</dbReference>
<accession>A0AAU9C016</accession>
<keyword evidence="3" id="KW-0479">Metal-binding</keyword>
<evidence type="ECO:0000259" key="5">
    <source>
        <dbReference type="Pfam" id="PF01814"/>
    </source>
</evidence>
<keyword evidence="4" id="KW-0408">Iron</keyword>
<keyword evidence="2" id="KW-0561">Oxygen transport</keyword>
<dbReference type="KEGG" id="meiy:MIN45_P1762"/>
<evidence type="ECO:0000256" key="3">
    <source>
        <dbReference type="ARBA" id="ARBA00022723"/>
    </source>
</evidence>
<dbReference type="NCBIfam" id="NF033749">
    <property type="entry name" value="bact_hemeryth"/>
    <property type="match status" value="1"/>
</dbReference>
<evidence type="ECO:0000256" key="4">
    <source>
        <dbReference type="ARBA" id="ARBA00023004"/>
    </source>
</evidence>
<feature type="domain" description="Hemerythrin-like" evidence="5">
    <location>
        <begin position="18"/>
        <end position="128"/>
    </location>
</feature>